<evidence type="ECO:0000313" key="3">
    <source>
        <dbReference type="Proteomes" id="UP000015100"/>
    </source>
</evidence>
<gene>
    <name evidence="2" type="ORF">H072_9258</name>
</gene>
<dbReference type="AlphaFoldDB" id="S8BPG4"/>
<comment type="caution">
    <text evidence="2">The sequence shown here is derived from an EMBL/GenBank/DDBJ whole genome shotgun (WGS) entry which is preliminary data.</text>
</comment>
<dbReference type="Proteomes" id="UP000015100">
    <property type="component" value="Unassembled WGS sequence"/>
</dbReference>
<accession>S8BPG4</accession>
<proteinExistence type="predicted"/>
<evidence type="ECO:0000313" key="2">
    <source>
        <dbReference type="EMBL" id="EPS37117.1"/>
    </source>
</evidence>
<keyword evidence="3" id="KW-1185">Reference proteome</keyword>
<name>S8BPG4_DACHA</name>
<dbReference type="HOGENOM" id="CLU_2638015_0_0_1"/>
<protein>
    <submittedName>
        <fullName evidence="2">Uncharacterized protein</fullName>
    </submittedName>
</protein>
<dbReference type="EMBL" id="AQGS01000757">
    <property type="protein sequence ID" value="EPS37117.1"/>
    <property type="molecule type" value="Genomic_DNA"/>
</dbReference>
<feature type="region of interest" description="Disordered" evidence="1">
    <location>
        <begin position="38"/>
        <end position="77"/>
    </location>
</feature>
<organism evidence="2 3">
    <name type="scientific">Dactylellina haptotyla (strain CBS 200.50)</name>
    <name type="common">Nematode-trapping fungus</name>
    <name type="synonym">Monacrosporium haptotylum</name>
    <dbReference type="NCBI Taxonomy" id="1284197"/>
    <lineage>
        <taxon>Eukaryota</taxon>
        <taxon>Fungi</taxon>
        <taxon>Dikarya</taxon>
        <taxon>Ascomycota</taxon>
        <taxon>Pezizomycotina</taxon>
        <taxon>Orbiliomycetes</taxon>
        <taxon>Orbiliales</taxon>
        <taxon>Orbiliaceae</taxon>
        <taxon>Dactylellina</taxon>
    </lineage>
</organism>
<reference evidence="2 3" key="1">
    <citation type="journal article" date="2013" name="PLoS Genet.">
        <title>Genomic mechanisms accounting for the adaptation to parasitism in nematode-trapping fungi.</title>
        <authorList>
            <person name="Meerupati T."/>
            <person name="Andersson K.M."/>
            <person name="Friman E."/>
            <person name="Kumar D."/>
            <person name="Tunlid A."/>
            <person name="Ahren D."/>
        </authorList>
    </citation>
    <scope>NUCLEOTIDE SEQUENCE [LARGE SCALE GENOMIC DNA]</scope>
    <source>
        <strain evidence="2 3">CBS 200.50</strain>
    </source>
</reference>
<sequence length="77" mass="8515">MSKETNKALEDGPQTTYGASRAACSLTLIIASLSAARAPFRSQEQDTPRSLMRYTPALRSRKKAAQEGNWEAKKIEE</sequence>
<evidence type="ECO:0000256" key="1">
    <source>
        <dbReference type="SAM" id="MobiDB-lite"/>
    </source>
</evidence>
<reference evidence="3" key="2">
    <citation type="submission" date="2013-04" db="EMBL/GenBank/DDBJ databases">
        <title>Genomic mechanisms accounting for the adaptation to parasitism in nematode-trapping fungi.</title>
        <authorList>
            <person name="Ahren D.G."/>
        </authorList>
    </citation>
    <scope>NUCLEOTIDE SEQUENCE [LARGE SCALE GENOMIC DNA]</scope>
    <source>
        <strain evidence="3">CBS 200.50</strain>
    </source>
</reference>